<dbReference type="Pfam" id="PF04770">
    <property type="entry name" value="ZF-HD_dimer"/>
    <property type="match status" value="1"/>
</dbReference>
<dbReference type="EMBL" id="QZWG01000016">
    <property type="protein sequence ID" value="RZB60408.1"/>
    <property type="molecule type" value="Genomic_DNA"/>
</dbReference>
<gene>
    <name evidence="5" type="ORF">D0Y65_043262</name>
</gene>
<evidence type="ECO:0000313" key="6">
    <source>
        <dbReference type="Proteomes" id="UP000289340"/>
    </source>
</evidence>
<feature type="domain" description="ZF-HD dimerization-type" evidence="4">
    <location>
        <begin position="1"/>
        <end position="41"/>
    </location>
</feature>
<evidence type="ECO:0000256" key="1">
    <source>
        <dbReference type="ARBA" id="ARBA00022723"/>
    </source>
</evidence>
<comment type="caution">
    <text evidence="5">The sequence shown here is derived from an EMBL/GenBank/DDBJ whole genome shotgun (WGS) entry which is preliminary data.</text>
</comment>
<keyword evidence="1" id="KW-0479">Metal-binding</keyword>
<evidence type="ECO:0000313" key="5">
    <source>
        <dbReference type="EMBL" id="RZB60408.1"/>
    </source>
</evidence>
<organism evidence="5 6">
    <name type="scientific">Glycine soja</name>
    <name type="common">Wild soybean</name>
    <dbReference type="NCBI Taxonomy" id="3848"/>
    <lineage>
        <taxon>Eukaryota</taxon>
        <taxon>Viridiplantae</taxon>
        <taxon>Streptophyta</taxon>
        <taxon>Embryophyta</taxon>
        <taxon>Tracheophyta</taxon>
        <taxon>Spermatophyta</taxon>
        <taxon>Magnoliopsida</taxon>
        <taxon>eudicotyledons</taxon>
        <taxon>Gunneridae</taxon>
        <taxon>Pentapetalae</taxon>
        <taxon>rosids</taxon>
        <taxon>fabids</taxon>
        <taxon>Fabales</taxon>
        <taxon>Fabaceae</taxon>
        <taxon>Papilionoideae</taxon>
        <taxon>50 kb inversion clade</taxon>
        <taxon>NPAAA clade</taxon>
        <taxon>indigoferoid/millettioid clade</taxon>
        <taxon>Phaseoleae</taxon>
        <taxon>Glycine</taxon>
        <taxon>Glycine subgen. Soja</taxon>
    </lineage>
</organism>
<keyword evidence="3" id="KW-0862">Zinc</keyword>
<dbReference type="GO" id="GO:0050793">
    <property type="term" value="P:regulation of developmental process"/>
    <property type="evidence" value="ECO:0007669"/>
    <property type="project" value="TreeGrafter"/>
</dbReference>
<evidence type="ECO:0000256" key="3">
    <source>
        <dbReference type="ARBA" id="ARBA00022833"/>
    </source>
</evidence>
<dbReference type="GO" id="GO:0008270">
    <property type="term" value="F:zinc ion binding"/>
    <property type="evidence" value="ECO:0007669"/>
    <property type="project" value="UniProtKB-KW"/>
</dbReference>
<keyword evidence="2" id="KW-0863">Zinc-finger</keyword>
<evidence type="ECO:0000259" key="4">
    <source>
        <dbReference type="PROSITE" id="PS51523"/>
    </source>
</evidence>
<dbReference type="PANTHER" id="PTHR31948:SF171">
    <property type="entry name" value="HOMEOBOX DOMAIN-CONTAINING PROTEIN"/>
    <property type="match status" value="1"/>
</dbReference>
<dbReference type="GO" id="GO:0003700">
    <property type="term" value="F:DNA-binding transcription factor activity"/>
    <property type="evidence" value="ECO:0007669"/>
    <property type="project" value="TreeGrafter"/>
</dbReference>
<proteinExistence type="predicted"/>
<dbReference type="InterPro" id="IPR006456">
    <property type="entry name" value="ZF_HD_homeobox_Cys/His_dimer"/>
</dbReference>
<name>A0A445GGV1_GLYSO</name>
<protein>
    <recommendedName>
        <fullName evidence="4">ZF-HD dimerization-type domain-containing protein</fullName>
    </recommendedName>
</protein>
<dbReference type="PROSITE" id="PS51523">
    <property type="entry name" value="ZF_HD_DIMER"/>
    <property type="match status" value="1"/>
</dbReference>
<sequence length="117" mass="13394">MSFGGHAANDCCEFLAAREDDTLETVICVACNYHRNFHCKEIDDEITSIHHRHNPLVLLAIASDGSLSHEEELAWSSQRAVQPTTSYTSLFSENDKQTKFCRTNRNRNHYLLIFECC</sequence>
<accession>A0A445GGV1</accession>
<reference evidence="5 6" key="1">
    <citation type="submission" date="2018-09" db="EMBL/GenBank/DDBJ databases">
        <title>A high-quality reference genome of wild soybean provides a powerful tool to mine soybean genomes.</title>
        <authorList>
            <person name="Xie M."/>
            <person name="Chung C.Y.L."/>
            <person name="Li M.-W."/>
            <person name="Wong F.-L."/>
            <person name="Chan T.-F."/>
            <person name="Lam H.-M."/>
        </authorList>
    </citation>
    <scope>NUCLEOTIDE SEQUENCE [LARGE SCALE GENOMIC DNA]</scope>
    <source>
        <strain evidence="6">cv. W05</strain>
        <tissue evidence="5">Hypocotyl of etiolated seedlings</tissue>
    </source>
</reference>
<dbReference type="AlphaFoldDB" id="A0A445GGV1"/>
<keyword evidence="6" id="KW-1185">Reference proteome</keyword>
<dbReference type="PANTHER" id="PTHR31948">
    <property type="entry name" value="ZINC-FINGER HOMEODOMAIN PROTEIN 2"/>
    <property type="match status" value="1"/>
</dbReference>
<evidence type="ECO:0000256" key="2">
    <source>
        <dbReference type="ARBA" id="ARBA00022771"/>
    </source>
</evidence>
<dbReference type="Proteomes" id="UP000289340">
    <property type="component" value="Chromosome 16"/>
</dbReference>
<dbReference type="GO" id="GO:0005634">
    <property type="term" value="C:nucleus"/>
    <property type="evidence" value="ECO:0007669"/>
    <property type="project" value="TreeGrafter"/>
</dbReference>
<dbReference type="GO" id="GO:0000976">
    <property type="term" value="F:transcription cis-regulatory region binding"/>
    <property type="evidence" value="ECO:0007669"/>
    <property type="project" value="TreeGrafter"/>
</dbReference>